<evidence type="ECO:0000313" key="2">
    <source>
        <dbReference type="EMBL" id="KLO08205.1"/>
    </source>
</evidence>
<protein>
    <submittedName>
        <fullName evidence="2">Uncharacterized protein</fullName>
    </submittedName>
</protein>
<accession>A0A0H2R8N0</accession>
<dbReference type="InParanoid" id="A0A0H2R8N0"/>
<dbReference type="Proteomes" id="UP000053477">
    <property type="component" value="Unassembled WGS sequence"/>
</dbReference>
<reference evidence="2 3" key="1">
    <citation type="submission" date="2015-04" db="EMBL/GenBank/DDBJ databases">
        <title>Complete genome sequence of Schizopora paradoxa KUC8140, a cosmopolitan wood degrader in East Asia.</title>
        <authorList>
            <consortium name="DOE Joint Genome Institute"/>
            <person name="Min B."/>
            <person name="Park H."/>
            <person name="Jang Y."/>
            <person name="Kim J.-J."/>
            <person name="Kim K.H."/>
            <person name="Pangilinan J."/>
            <person name="Lipzen A."/>
            <person name="Riley R."/>
            <person name="Grigoriev I.V."/>
            <person name="Spatafora J.W."/>
            <person name="Choi I.-G."/>
        </authorList>
    </citation>
    <scope>NUCLEOTIDE SEQUENCE [LARGE SCALE GENOMIC DNA]</scope>
    <source>
        <strain evidence="2 3">KUC8140</strain>
    </source>
</reference>
<name>A0A0H2R8N0_9AGAM</name>
<keyword evidence="1" id="KW-0812">Transmembrane</keyword>
<feature type="transmembrane region" description="Helical" evidence="1">
    <location>
        <begin position="149"/>
        <end position="170"/>
    </location>
</feature>
<evidence type="ECO:0000256" key="1">
    <source>
        <dbReference type="SAM" id="Phobius"/>
    </source>
</evidence>
<organism evidence="2 3">
    <name type="scientific">Schizopora paradoxa</name>
    <dbReference type="NCBI Taxonomy" id="27342"/>
    <lineage>
        <taxon>Eukaryota</taxon>
        <taxon>Fungi</taxon>
        <taxon>Dikarya</taxon>
        <taxon>Basidiomycota</taxon>
        <taxon>Agaricomycotina</taxon>
        <taxon>Agaricomycetes</taxon>
        <taxon>Hymenochaetales</taxon>
        <taxon>Schizoporaceae</taxon>
        <taxon>Schizopora</taxon>
    </lineage>
</organism>
<keyword evidence="1" id="KW-0472">Membrane</keyword>
<keyword evidence="3" id="KW-1185">Reference proteome</keyword>
<keyword evidence="1" id="KW-1133">Transmembrane helix</keyword>
<sequence length="214" mass="24541">NELAKENVDEALDRLQDLLEAYAKLGGKIVIPKDIDIKAEGKKLKTLVYHGDKFFEDFDRVVEKSVDSRLKELDIDRRKHPRSSTASDFLVLMSWLEDFQPASPQEITPQPEAGPSNASNQEVRKIYGPPFVFFGCVVFEMWRNRRITVIFYFLDAAAALSIVSLGILLIKALMQRRSLKNTHSYVLRPEGQYFDSYGTVWWAGQIFVLHKNSN</sequence>
<feature type="non-terminal residue" evidence="2">
    <location>
        <position position="1"/>
    </location>
</feature>
<proteinExistence type="predicted"/>
<evidence type="ECO:0000313" key="3">
    <source>
        <dbReference type="Proteomes" id="UP000053477"/>
    </source>
</evidence>
<dbReference type="AlphaFoldDB" id="A0A0H2R8N0"/>
<gene>
    <name evidence="2" type="ORF">SCHPADRAFT_894043</name>
</gene>
<dbReference type="EMBL" id="KQ086101">
    <property type="protein sequence ID" value="KLO08205.1"/>
    <property type="molecule type" value="Genomic_DNA"/>
</dbReference>